<feature type="domain" description="GerMN" evidence="2">
    <location>
        <begin position="80"/>
        <end position="168"/>
    </location>
</feature>
<keyword evidence="3" id="KW-0449">Lipoprotein</keyword>
<keyword evidence="1" id="KW-0472">Membrane</keyword>
<dbReference type="PROSITE" id="PS51257">
    <property type="entry name" value="PROKAR_LIPOPROTEIN"/>
    <property type="match status" value="1"/>
</dbReference>
<dbReference type="SMART" id="SM00909">
    <property type="entry name" value="Germane"/>
    <property type="match status" value="1"/>
</dbReference>
<dbReference type="OrthoDB" id="9809406at2"/>
<reference evidence="3 4" key="1">
    <citation type="journal article" date="2011" name="EMBO J.">
        <title>Structural diversity of bacterial flagellar motors.</title>
        <authorList>
            <person name="Chen S."/>
            <person name="Beeby M."/>
            <person name="Murphy G.E."/>
            <person name="Leadbetter J.R."/>
            <person name="Hendrixson D.R."/>
            <person name="Briegel A."/>
            <person name="Li Z."/>
            <person name="Shi J."/>
            <person name="Tocheva E.I."/>
            <person name="Muller A."/>
            <person name="Dobro M.J."/>
            <person name="Jensen G.J."/>
        </authorList>
    </citation>
    <scope>NUCLEOTIDE SEQUENCE [LARGE SCALE GENOMIC DNA]</scope>
    <source>
        <strain evidence="3 4">DSM 6540</strain>
    </source>
</reference>
<name>F7NI56_9FIRM</name>
<accession>F7NI56</accession>
<dbReference type="STRING" id="1009370.ALO_08770"/>
<evidence type="ECO:0000313" key="4">
    <source>
        <dbReference type="Proteomes" id="UP000003240"/>
    </source>
</evidence>
<dbReference type="InterPro" id="IPR019606">
    <property type="entry name" value="GerMN"/>
</dbReference>
<dbReference type="RefSeq" id="WP_004094751.1">
    <property type="nucleotide sequence ID" value="NZ_AFGF01000066.1"/>
</dbReference>
<keyword evidence="4" id="KW-1185">Reference proteome</keyword>
<sequence length="190" mass="20625">MSYRKLAVWMILMMMVWLMGGGCTDTVPAGSDAPGRRAEDVSQPKAPANNKVTITVYFATKDAIYLAPETATLDKPANPVQSAMELLMAGPKNKDLLPVIPPVAKLISIKVKDKIAYVNFNDKLKKQNPGGSTNEILTIGAIVNTLTEFPEIKKVQILIDGKVVQTLSGHLDISEPLSRSEGIIKQPVKK</sequence>
<gene>
    <name evidence="3" type="ORF">ALO_08770</name>
</gene>
<dbReference type="eggNOG" id="COG5401">
    <property type="taxonomic scope" value="Bacteria"/>
</dbReference>
<protein>
    <submittedName>
        <fullName evidence="3">Lipoprotein LpqB, GerMN domain protein</fullName>
    </submittedName>
</protein>
<dbReference type="Pfam" id="PF10646">
    <property type="entry name" value="Germane"/>
    <property type="match status" value="1"/>
</dbReference>
<feature type="transmembrane region" description="Helical" evidence="1">
    <location>
        <begin position="6"/>
        <end position="27"/>
    </location>
</feature>
<dbReference type="EMBL" id="AFGF01000066">
    <property type="protein sequence ID" value="EGO64288.1"/>
    <property type="molecule type" value="Genomic_DNA"/>
</dbReference>
<evidence type="ECO:0000313" key="3">
    <source>
        <dbReference type="EMBL" id="EGO64288.1"/>
    </source>
</evidence>
<keyword evidence="1" id="KW-1133">Transmembrane helix</keyword>
<organism evidence="3 4">
    <name type="scientific">Acetonema longum DSM 6540</name>
    <dbReference type="NCBI Taxonomy" id="1009370"/>
    <lineage>
        <taxon>Bacteria</taxon>
        <taxon>Bacillati</taxon>
        <taxon>Bacillota</taxon>
        <taxon>Negativicutes</taxon>
        <taxon>Acetonemataceae</taxon>
        <taxon>Acetonema</taxon>
    </lineage>
</organism>
<proteinExistence type="predicted"/>
<dbReference type="AlphaFoldDB" id="F7NI56"/>
<evidence type="ECO:0000256" key="1">
    <source>
        <dbReference type="SAM" id="Phobius"/>
    </source>
</evidence>
<evidence type="ECO:0000259" key="2">
    <source>
        <dbReference type="SMART" id="SM00909"/>
    </source>
</evidence>
<keyword evidence="1" id="KW-0812">Transmembrane</keyword>
<comment type="caution">
    <text evidence="3">The sequence shown here is derived from an EMBL/GenBank/DDBJ whole genome shotgun (WGS) entry which is preliminary data.</text>
</comment>
<dbReference type="Proteomes" id="UP000003240">
    <property type="component" value="Unassembled WGS sequence"/>
</dbReference>